<protein>
    <recommendedName>
        <fullName evidence="9">Glucuronosyltransferase</fullName>
    </recommendedName>
</protein>
<dbReference type="Proteomes" id="UP000663852">
    <property type="component" value="Unassembled WGS sequence"/>
</dbReference>
<dbReference type="OrthoDB" id="5835829at2759"/>
<dbReference type="InterPro" id="IPR050271">
    <property type="entry name" value="UDP-glycosyltransferase"/>
</dbReference>
<evidence type="ECO:0000313" key="6">
    <source>
        <dbReference type="EMBL" id="CAF1269998.1"/>
    </source>
</evidence>
<dbReference type="InterPro" id="IPR002213">
    <property type="entry name" value="UDP_glucos_trans"/>
</dbReference>
<dbReference type="Gene3D" id="3.40.50.2000">
    <property type="entry name" value="Glycogen Phosphorylase B"/>
    <property type="match status" value="2"/>
</dbReference>
<reference evidence="6" key="1">
    <citation type="submission" date="2021-02" db="EMBL/GenBank/DDBJ databases">
        <authorList>
            <person name="Nowell W R."/>
        </authorList>
    </citation>
    <scope>NUCLEOTIDE SEQUENCE</scope>
</reference>
<dbReference type="EMBL" id="CAJNOJ010000362">
    <property type="protein sequence ID" value="CAF1417725.1"/>
    <property type="molecule type" value="Genomic_DNA"/>
</dbReference>
<comment type="similarity">
    <text evidence="1">Belongs to the UDP-glycosyltransferase family.</text>
</comment>
<keyword evidence="3" id="KW-0808">Transferase</keyword>
<comment type="caution">
    <text evidence="6">The sequence shown here is derived from an EMBL/GenBank/DDBJ whole genome shotgun (WGS) entry which is preliminary data.</text>
</comment>
<dbReference type="PANTHER" id="PTHR48043">
    <property type="entry name" value="EG:EG0003.4 PROTEIN-RELATED"/>
    <property type="match status" value="1"/>
</dbReference>
<proteinExistence type="inferred from homology"/>
<feature type="transmembrane region" description="Helical" evidence="4">
    <location>
        <begin position="534"/>
        <end position="559"/>
    </location>
</feature>
<keyword evidence="4" id="KW-0472">Membrane</keyword>
<name>A0A815BHD6_ADIRI</name>
<evidence type="ECO:0000256" key="5">
    <source>
        <dbReference type="SAM" id="SignalP"/>
    </source>
</evidence>
<keyword evidence="2" id="KW-0328">Glycosyltransferase</keyword>
<dbReference type="SUPFAM" id="SSF53756">
    <property type="entry name" value="UDP-Glycosyltransferase/glycogen phosphorylase"/>
    <property type="match status" value="1"/>
</dbReference>
<dbReference type="CDD" id="cd03784">
    <property type="entry name" value="GT1_Gtf-like"/>
    <property type="match status" value="1"/>
</dbReference>
<dbReference type="Pfam" id="PF00201">
    <property type="entry name" value="UDPGT"/>
    <property type="match status" value="1"/>
</dbReference>
<evidence type="ECO:0000313" key="8">
    <source>
        <dbReference type="Proteomes" id="UP000663828"/>
    </source>
</evidence>
<feature type="chain" id="PRO_5036226943" description="Glucuronosyltransferase" evidence="5">
    <location>
        <begin position="25"/>
        <end position="578"/>
    </location>
</feature>
<evidence type="ECO:0000313" key="7">
    <source>
        <dbReference type="EMBL" id="CAF1417725.1"/>
    </source>
</evidence>
<dbReference type="Proteomes" id="UP000663828">
    <property type="component" value="Unassembled WGS sequence"/>
</dbReference>
<dbReference type="PANTHER" id="PTHR48043:SF145">
    <property type="entry name" value="FI06409P-RELATED"/>
    <property type="match status" value="1"/>
</dbReference>
<evidence type="ECO:0000256" key="3">
    <source>
        <dbReference type="ARBA" id="ARBA00022679"/>
    </source>
</evidence>
<gene>
    <name evidence="7" type="ORF">EDS130_LOCUS37221</name>
    <name evidence="6" type="ORF">XAT740_LOCUS27243</name>
</gene>
<keyword evidence="5" id="KW-0732">Signal</keyword>
<keyword evidence="4" id="KW-1133">Transmembrane helix</keyword>
<evidence type="ECO:0000256" key="2">
    <source>
        <dbReference type="ARBA" id="ARBA00022676"/>
    </source>
</evidence>
<keyword evidence="8" id="KW-1185">Reference proteome</keyword>
<evidence type="ECO:0000256" key="4">
    <source>
        <dbReference type="SAM" id="Phobius"/>
    </source>
</evidence>
<accession>A0A815BHD6</accession>
<dbReference type="GO" id="GO:0008194">
    <property type="term" value="F:UDP-glycosyltransferase activity"/>
    <property type="evidence" value="ECO:0007669"/>
    <property type="project" value="InterPro"/>
</dbReference>
<keyword evidence="4" id="KW-0812">Transmembrane</keyword>
<organism evidence="6 8">
    <name type="scientific">Adineta ricciae</name>
    <name type="common">Rotifer</name>
    <dbReference type="NCBI Taxonomy" id="249248"/>
    <lineage>
        <taxon>Eukaryota</taxon>
        <taxon>Metazoa</taxon>
        <taxon>Spiralia</taxon>
        <taxon>Gnathifera</taxon>
        <taxon>Rotifera</taxon>
        <taxon>Eurotatoria</taxon>
        <taxon>Bdelloidea</taxon>
        <taxon>Adinetida</taxon>
        <taxon>Adinetidae</taxon>
        <taxon>Adineta</taxon>
    </lineage>
</organism>
<feature type="signal peptide" evidence="5">
    <location>
        <begin position="1"/>
        <end position="24"/>
    </location>
</feature>
<dbReference type="AlphaFoldDB" id="A0A815BHD6"/>
<dbReference type="EMBL" id="CAJNOR010002262">
    <property type="protein sequence ID" value="CAF1269998.1"/>
    <property type="molecule type" value="Genomic_DNA"/>
</dbReference>
<evidence type="ECO:0000256" key="1">
    <source>
        <dbReference type="ARBA" id="ARBA00009995"/>
    </source>
</evidence>
<evidence type="ECO:0008006" key="9">
    <source>
        <dbReference type="Google" id="ProtNLM"/>
    </source>
</evidence>
<sequence>MNSSIFINLLTFFMGYLLMNTVQADTINFPKIVPSNLSASRFGYDLKITFSSKFQHYQLQDQNYILCTSIPASHVAPIIAICQELVDRGHNVVLVLEEKEFNKIKDFWTGGHLVVPDSIDRDTLTEIQLVLSSAPFYELLKTVFDLLSVFSWTILETYPILMKKPPIFIICDIFTSAGFILAEKFNIPAVATWSGQSMTSVNDYISPMWYPPANSMSTANVLAMTYFEMVKNVFSRLLSDVVSCFIGLESINMQRRHFGVRELEHPIDISQQYPLFLSSPIGLDFAHPILPSHFPIGPYFRANFDKKNLPNDLQLWLDQATNVIYISFGTATPPNFEQIQTIHRALEKQNKSLRYLWSLDKPYQHLLEKANISQLLNVRYASYLPQIEILKHPNVILFLSHGGFNSIAESLIFNKPMLIIPLTSYMDHADNGLRVQKAGGGLMHFGWHMNLTLLQEQISLLLENITVNIADNNVTYLNPNDFKRLNHFYADAHRIARLFRSAGGTTRAATIIEEFLEFGYQHLIFNQPSYKQSVILYTLVLLTIIVIVAPLLLLPYCCCRMCCHKLKSKLIKQKAKVN</sequence>